<feature type="coiled-coil region" evidence="1">
    <location>
        <begin position="68"/>
        <end position="95"/>
    </location>
</feature>
<dbReference type="InterPro" id="IPR007060">
    <property type="entry name" value="FtsL/DivIC"/>
</dbReference>
<evidence type="ECO:0000256" key="2">
    <source>
        <dbReference type="SAM" id="MobiDB-lite"/>
    </source>
</evidence>
<dbReference type="RefSeq" id="WP_016457037.1">
    <property type="nucleotide sequence ID" value="NZ_CAMIHY010000143.1"/>
</dbReference>
<evidence type="ECO:0000256" key="1">
    <source>
        <dbReference type="SAM" id="Coils"/>
    </source>
</evidence>
<feature type="region of interest" description="Disordered" evidence="2">
    <location>
        <begin position="1"/>
        <end position="29"/>
    </location>
</feature>
<protein>
    <submittedName>
        <fullName evidence="4">Septum formation initiator family protein</fullName>
    </submittedName>
</protein>
<dbReference type="EMBL" id="CP136958">
    <property type="protein sequence ID" value="WOT01276.1"/>
    <property type="molecule type" value="Genomic_DNA"/>
</dbReference>
<keyword evidence="3" id="KW-1133">Transmembrane helix</keyword>
<dbReference type="Proteomes" id="UP000234560">
    <property type="component" value="Chromosome"/>
</dbReference>
<reference evidence="4" key="2">
    <citation type="submission" date="2023-10" db="EMBL/GenBank/DDBJ databases">
        <authorList>
            <person name="Choi B."/>
        </authorList>
    </citation>
    <scope>NUCLEOTIDE SEQUENCE</scope>
    <source>
        <strain evidence="4">UMB0763</strain>
    </source>
</reference>
<dbReference type="KEGG" id="cpyr:CYJ47_08280"/>
<reference evidence="4" key="1">
    <citation type="submission" date="2017-12" db="EMBL/GenBank/DDBJ databases">
        <authorList>
            <person name="Thomas-White K."/>
            <person name="Wolfe A.J."/>
        </authorList>
    </citation>
    <scope>NUCLEOTIDE SEQUENCE</scope>
    <source>
        <strain evidence="4">UMB0763</strain>
    </source>
</reference>
<evidence type="ECO:0000313" key="4">
    <source>
        <dbReference type="EMBL" id="WOT01276.1"/>
    </source>
</evidence>
<keyword evidence="1" id="KW-0175">Coiled coil</keyword>
<dbReference type="Pfam" id="PF04977">
    <property type="entry name" value="DivIC"/>
    <property type="match status" value="1"/>
</dbReference>
<evidence type="ECO:0000313" key="5">
    <source>
        <dbReference type="Proteomes" id="UP000234560"/>
    </source>
</evidence>
<accession>A0AAF0YTY9</accession>
<keyword evidence="3" id="KW-0472">Membrane</keyword>
<feature type="transmembrane region" description="Helical" evidence="3">
    <location>
        <begin position="40"/>
        <end position="62"/>
    </location>
</feature>
<proteinExistence type="predicted"/>
<evidence type="ECO:0000256" key="3">
    <source>
        <dbReference type="SAM" id="Phobius"/>
    </source>
</evidence>
<name>A0AAF0YTY9_9CORY</name>
<keyword evidence="3" id="KW-0812">Transmembrane</keyword>
<dbReference type="AlphaFoldDB" id="A0AAF0YTY9"/>
<organism evidence="4 5">
    <name type="scientific">Corynebacterium pyruviciproducens</name>
    <dbReference type="NCBI Taxonomy" id="598660"/>
    <lineage>
        <taxon>Bacteria</taxon>
        <taxon>Bacillati</taxon>
        <taxon>Actinomycetota</taxon>
        <taxon>Actinomycetes</taxon>
        <taxon>Mycobacteriales</taxon>
        <taxon>Corynebacteriaceae</taxon>
        <taxon>Corynebacterium</taxon>
    </lineage>
</organism>
<sequence>MKPKNSVPVTRRLADEDSHAGRSRRGRGASTGIVLTPGHWVIVILTVIIVLVAIAIPLRNYFQQRGEIARLQTSIAAKEEQQREIAAEMDKYSNNAYKDELARNRFGVTKPGEQAYRINDPRMTADDSVTSQASDLVVQYPWYEELWRSVTVPAQPEE</sequence>
<gene>
    <name evidence="4" type="ORF">CYJ47_08280</name>
</gene>